<protein>
    <recommendedName>
        <fullName evidence="4">CxC2-like cysteine cluster KDZ transposase-associated domain-containing protein</fullName>
    </recommendedName>
</protein>
<dbReference type="Proteomes" id="UP000027265">
    <property type="component" value="Unassembled WGS sequence"/>
</dbReference>
<reference evidence="3" key="1">
    <citation type="journal article" date="2014" name="Proc. Natl. Acad. Sci. U.S.A.">
        <title>Extensive sampling of basidiomycete genomes demonstrates inadequacy of the white-rot/brown-rot paradigm for wood decay fungi.</title>
        <authorList>
            <person name="Riley R."/>
            <person name="Salamov A.A."/>
            <person name="Brown D.W."/>
            <person name="Nagy L.G."/>
            <person name="Floudas D."/>
            <person name="Held B.W."/>
            <person name="Levasseur A."/>
            <person name="Lombard V."/>
            <person name="Morin E."/>
            <person name="Otillar R."/>
            <person name="Lindquist E.A."/>
            <person name="Sun H."/>
            <person name="LaButti K.M."/>
            <person name="Schmutz J."/>
            <person name="Jabbour D."/>
            <person name="Luo H."/>
            <person name="Baker S.E."/>
            <person name="Pisabarro A.G."/>
            <person name="Walton J.D."/>
            <person name="Blanchette R.A."/>
            <person name="Henrissat B."/>
            <person name="Martin F."/>
            <person name="Cullen D."/>
            <person name="Hibbett D.S."/>
            <person name="Grigoriev I.V."/>
        </authorList>
    </citation>
    <scope>NUCLEOTIDE SEQUENCE [LARGE SCALE GENOMIC DNA]</scope>
    <source>
        <strain evidence="3">MUCL 33604</strain>
    </source>
</reference>
<dbReference type="AlphaFoldDB" id="A0A067PNG6"/>
<name>A0A067PNG6_9AGAM</name>
<feature type="region of interest" description="Disordered" evidence="1">
    <location>
        <begin position="513"/>
        <end position="547"/>
    </location>
</feature>
<gene>
    <name evidence="2" type="ORF">JAAARDRAFT_195744</name>
</gene>
<evidence type="ECO:0000313" key="3">
    <source>
        <dbReference type="Proteomes" id="UP000027265"/>
    </source>
</evidence>
<organism evidence="2 3">
    <name type="scientific">Jaapia argillacea MUCL 33604</name>
    <dbReference type="NCBI Taxonomy" id="933084"/>
    <lineage>
        <taxon>Eukaryota</taxon>
        <taxon>Fungi</taxon>
        <taxon>Dikarya</taxon>
        <taxon>Basidiomycota</taxon>
        <taxon>Agaricomycotina</taxon>
        <taxon>Agaricomycetes</taxon>
        <taxon>Agaricomycetidae</taxon>
        <taxon>Jaapiales</taxon>
        <taxon>Jaapiaceae</taxon>
        <taxon>Jaapia</taxon>
    </lineage>
</organism>
<accession>A0A067PNG6</accession>
<evidence type="ECO:0008006" key="4">
    <source>
        <dbReference type="Google" id="ProtNLM"/>
    </source>
</evidence>
<evidence type="ECO:0000313" key="2">
    <source>
        <dbReference type="EMBL" id="KDQ55345.1"/>
    </source>
</evidence>
<dbReference type="OrthoDB" id="3199698at2759"/>
<evidence type="ECO:0000256" key="1">
    <source>
        <dbReference type="SAM" id="MobiDB-lite"/>
    </source>
</evidence>
<dbReference type="EMBL" id="KL197725">
    <property type="protein sequence ID" value="KDQ55345.1"/>
    <property type="molecule type" value="Genomic_DNA"/>
</dbReference>
<feature type="compositionally biased region" description="Acidic residues" evidence="1">
    <location>
        <begin position="520"/>
        <end position="540"/>
    </location>
</feature>
<sequence>MAWWHKICKYSLPSLSGYVQHNNIHHKRPKPPKIRSEFHCHPDLNAHPCDQNGNFLPHSTPPPPCDNTHNWAPFNNGPTFRFAELHFEKIQTSKADIDELLRILVEKNQLDQAGEPIFQNCDHLQATINAIEHGETSWTSFQVKYTGPITPNSPSWKWEPLIVHTCDSLNVVHNMIANVEYKNSFDYVPYEEYTGPNCQCWSNIMLGRWAFKKANMIAEDPITHGSMLVPIILGADKTTVSVATGNQEFHPLYLLIGNVYNEMRHAHPSRESAETDKFCLFKKMTTPKIVACPDGHFRRAIFELGPFVTDYPEQVFLAGIVQGWCPKCQAPPDELEQEGRPHSRAHTEVLVKSFNLGELWDAFSVIGDVIPFTDYFPHADIHKLITPDLLHQLIKGTFKDHLVKWVKEYVYATADSECEAKKIMDDIDQRIAIVPAFLGLRRFPEGRNFKQWTGNDSKALMKVFLPAIVGYAHNTPCLEAMDTALTCFHEYCVIFQAVRLAVEFGRRGMFNAPPQPAVIGDDDHDEDDDGQNDEEDDAMEAEGQRNDSIVTLPKRPAYVHKVCILANQLGQPMLPKLI</sequence>
<dbReference type="Pfam" id="PF18759">
    <property type="entry name" value="Plavaka"/>
    <property type="match status" value="2"/>
</dbReference>
<dbReference type="STRING" id="933084.A0A067PNG6"/>
<proteinExistence type="predicted"/>
<dbReference type="HOGENOM" id="CLU_006344_14_0_1"/>
<dbReference type="InterPro" id="IPR041078">
    <property type="entry name" value="Plavaka"/>
</dbReference>
<keyword evidence="3" id="KW-1185">Reference proteome</keyword>
<dbReference type="InParanoid" id="A0A067PNG6"/>